<dbReference type="CDD" id="cd02947">
    <property type="entry name" value="TRX_family"/>
    <property type="match status" value="1"/>
</dbReference>
<name>A0A1M6A5L6_9FIRM</name>
<accession>A0A1M6A5L6</accession>
<dbReference type="InterPro" id="IPR036249">
    <property type="entry name" value="Thioredoxin-like_sf"/>
</dbReference>
<organism evidence="2 3">
    <name type="scientific">Desulfosporosinus lacus DSM 15449</name>
    <dbReference type="NCBI Taxonomy" id="1121420"/>
    <lineage>
        <taxon>Bacteria</taxon>
        <taxon>Bacillati</taxon>
        <taxon>Bacillota</taxon>
        <taxon>Clostridia</taxon>
        <taxon>Eubacteriales</taxon>
        <taxon>Desulfitobacteriaceae</taxon>
        <taxon>Desulfosporosinus</taxon>
    </lineage>
</organism>
<feature type="domain" description="Thioredoxin" evidence="1">
    <location>
        <begin position="8"/>
        <end position="87"/>
    </location>
</feature>
<dbReference type="STRING" id="1121420.SAMN02746098_03902"/>
<dbReference type="PANTHER" id="PTHR43601">
    <property type="entry name" value="THIOREDOXIN, MITOCHONDRIAL"/>
    <property type="match status" value="1"/>
</dbReference>
<evidence type="ECO:0000313" key="3">
    <source>
        <dbReference type="Proteomes" id="UP000183954"/>
    </source>
</evidence>
<dbReference type="AlphaFoldDB" id="A0A1M6A5L6"/>
<proteinExistence type="predicted"/>
<dbReference type="EMBL" id="FQXJ01000016">
    <property type="protein sequence ID" value="SHI31781.1"/>
    <property type="molecule type" value="Genomic_DNA"/>
</dbReference>
<evidence type="ECO:0000313" key="2">
    <source>
        <dbReference type="EMBL" id="SHI31781.1"/>
    </source>
</evidence>
<dbReference type="SUPFAM" id="SSF52833">
    <property type="entry name" value="Thioredoxin-like"/>
    <property type="match status" value="1"/>
</dbReference>
<evidence type="ECO:0000259" key="1">
    <source>
        <dbReference type="Pfam" id="PF00085"/>
    </source>
</evidence>
<dbReference type="Gene3D" id="3.40.30.10">
    <property type="entry name" value="Glutaredoxin"/>
    <property type="match status" value="1"/>
</dbReference>
<reference evidence="3" key="1">
    <citation type="submission" date="2016-11" db="EMBL/GenBank/DDBJ databases">
        <authorList>
            <person name="Varghese N."/>
            <person name="Submissions S."/>
        </authorList>
    </citation>
    <scope>NUCLEOTIDE SEQUENCE [LARGE SCALE GENOMIC DNA]</scope>
    <source>
        <strain evidence="3">DSM 15449</strain>
    </source>
</reference>
<protein>
    <submittedName>
        <fullName evidence="2">Thioredoxin</fullName>
    </submittedName>
</protein>
<keyword evidence="3" id="KW-1185">Reference proteome</keyword>
<dbReference type="OrthoDB" id="411356at2"/>
<dbReference type="PANTHER" id="PTHR43601:SF3">
    <property type="entry name" value="THIOREDOXIN, MITOCHONDRIAL"/>
    <property type="match status" value="1"/>
</dbReference>
<dbReference type="Proteomes" id="UP000183954">
    <property type="component" value="Unassembled WGS sequence"/>
</dbReference>
<dbReference type="Pfam" id="PF00085">
    <property type="entry name" value="Thioredoxin"/>
    <property type="match status" value="1"/>
</dbReference>
<sequence>MSIKSAVIIETKEHLEQLMAEEKQVILYFSSVDCNVCQAVFPKLMSLAEGYPIKVIKISVAEQTEIAGQSSVFTVPTILIFYEGREILRESRFIDFLKVERTLNFIKSVQTGQSEE</sequence>
<dbReference type="GO" id="GO:0045454">
    <property type="term" value="P:cell redox homeostasis"/>
    <property type="evidence" value="ECO:0007669"/>
    <property type="project" value="TreeGrafter"/>
</dbReference>
<dbReference type="RefSeq" id="WP_073031430.1">
    <property type="nucleotide sequence ID" value="NZ_FQXJ01000016.1"/>
</dbReference>
<dbReference type="InterPro" id="IPR013766">
    <property type="entry name" value="Thioredoxin_domain"/>
</dbReference>
<gene>
    <name evidence="2" type="ORF">SAMN02746098_03902</name>
</gene>